<comment type="similarity">
    <text evidence="1">Belongs to the iron/ascorbate-dependent oxidoreductase family.</text>
</comment>
<sequence>MGEVDATFIQATEHSPKLVVVEADGIPLVEECEHYAQEGQTLAYKLMELISLSLGLPANRLNGFFEDQTSYVRLNHYLPCPIPHLALGIGRHNDSGALAILAQDDVGGLEVKQKTDGEWIEVKPICDIIQVWSNERYESVEHRAVVNFEKNRFSIPFFFNPAHYTMLEPLKELTNDQNPAKYKAYNWGKFLATRRPSNFQKHDVENIQVSHFRLSEKSS</sequence>
<proteinExistence type="inferred from homology"/>
<dbReference type="InterPro" id="IPR050231">
    <property type="entry name" value="Iron_ascorbate_oxido_reductase"/>
</dbReference>
<gene>
    <name evidence="3" type="ORF">ILEXP_LOCUS57416</name>
</gene>
<keyword evidence="1" id="KW-0408">Iron</keyword>
<dbReference type="InterPro" id="IPR005123">
    <property type="entry name" value="Oxoglu/Fe-dep_dioxygenase_dom"/>
</dbReference>
<evidence type="ECO:0000256" key="1">
    <source>
        <dbReference type="RuleBase" id="RU003682"/>
    </source>
</evidence>
<dbReference type="PANTHER" id="PTHR47990">
    <property type="entry name" value="2-OXOGLUTARATE (2OG) AND FE(II)-DEPENDENT OXYGENASE SUPERFAMILY PROTEIN-RELATED"/>
    <property type="match status" value="1"/>
</dbReference>
<keyword evidence="1" id="KW-0560">Oxidoreductase</keyword>
<dbReference type="SUPFAM" id="SSF51197">
    <property type="entry name" value="Clavaminate synthase-like"/>
    <property type="match status" value="1"/>
</dbReference>
<dbReference type="EMBL" id="CAUOFW020009724">
    <property type="protein sequence ID" value="CAK9186916.1"/>
    <property type="molecule type" value="Genomic_DNA"/>
</dbReference>
<keyword evidence="1" id="KW-0479">Metal-binding</keyword>
<evidence type="ECO:0000313" key="4">
    <source>
        <dbReference type="Proteomes" id="UP001642360"/>
    </source>
</evidence>
<name>A0ABC8V0P7_9AQUA</name>
<protein>
    <recommendedName>
        <fullName evidence="2">Fe2OG dioxygenase domain-containing protein</fullName>
    </recommendedName>
</protein>
<accession>A0ABC8V0P7</accession>
<dbReference type="GO" id="GO:0016491">
    <property type="term" value="F:oxidoreductase activity"/>
    <property type="evidence" value="ECO:0007669"/>
    <property type="project" value="UniProtKB-KW"/>
</dbReference>
<evidence type="ECO:0000259" key="2">
    <source>
        <dbReference type="PROSITE" id="PS51471"/>
    </source>
</evidence>
<dbReference type="PROSITE" id="PS51471">
    <property type="entry name" value="FE2OG_OXY"/>
    <property type="match status" value="1"/>
</dbReference>
<evidence type="ECO:0000313" key="3">
    <source>
        <dbReference type="EMBL" id="CAK9186916.1"/>
    </source>
</evidence>
<keyword evidence="4" id="KW-1185">Reference proteome</keyword>
<dbReference type="Gene3D" id="2.60.120.330">
    <property type="entry name" value="B-lactam Antibiotic, Isopenicillin N Synthase, Chain"/>
    <property type="match status" value="1"/>
</dbReference>
<dbReference type="InterPro" id="IPR027443">
    <property type="entry name" value="IPNS-like_sf"/>
</dbReference>
<feature type="domain" description="Fe2OG dioxygenase" evidence="2">
    <location>
        <begin position="68"/>
        <end position="161"/>
    </location>
</feature>
<dbReference type="AlphaFoldDB" id="A0ABC8V0P7"/>
<organism evidence="3 4">
    <name type="scientific">Ilex paraguariensis</name>
    <name type="common">yerba mate</name>
    <dbReference type="NCBI Taxonomy" id="185542"/>
    <lineage>
        <taxon>Eukaryota</taxon>
        <taxon>Viridiplantae</taxon>
        <taxon>Streptophyta</taxon>
        <taxon>Embryophyta</taxon>
        <taxon>Tracheophyta</taxon>
        <taxon>Spermatophyta</taxon>
        <taxon>Magnoliopsida</taxon>
        <taxon>eudicotyledons</taxon>
        <taxon>Gunneridae</taxon>
        <taxon>Pentapetalae</taxon>
        <taxon>asterids</taxon>
        <taxon>campanulids</taxon>
        <taxon>Aquifoliales</taxon>
        <taxon>Aquifoliaceae</taxon>
        <taxon>Ilex</taxon>
    </lineage>
</organism>
<dbReference type="Pfam" id="PF03171">
    <property type="entry name" value="2OG-FeII_Oxy"/>
    <property type="match status" value="1"/>
</dbReference>
<reference evidence="3 4" key="1">
    <citation type="submission" date="2024-02" db="EMBL/GenBank/DDBJ databases">
        <authorList>
            <person name="Vignale AGUSTIN F."/>
            <person name="Sosa J E."/>
            <person name="Modenutti C."/>
        </authorList>
    </citation>
    <scope>NUCLEOTIDE SEQUENCE [LARGE SCALE GENOMIC DNA]</scope>
</reference>
<dbReference type="Proteomes" id="UP001642360">
    <property type="component" value="Unassembled WGS sequence"/>
</dbReference>
<dbReference type="InterPro" id="IPR044861">
    <property type="entry name" value="IPNS-like_FE2OG_OXY"/>
</dbReference>
<comment type="caution">
    <text evidence="3">The sequence shown here is derived from an EMBL/GenBank/DDBJ whole genome shotgun (WGS) entry which is preliminary data.</text>
</comment>
<dbReference type="GO" id="GO:0046872">
    <property type="term" value="F:metal ion binding"/>
    <property type="evidence" value="ECO:0007669"/>
    <property type="project" value="UniProtKB-KW"/>
</dbReference>